<accession>A0ABR9IZB4</accession>
<sequence>MIMLSIKTFDRLWATVEGRILLANLATQLEAHIVPEDYVVKLFIALENSTGSDLKDIWNQIITSSKSDSTLKTLYFASNQKQVHDELPLLLRIAPFRAILANLVSSSVEEYDLIRDEFEGQQDRLRKEDLDRFERRIFSLMNGAAERRRSDFSHGGIPWLEARLASNIKFNRSTADDPAFCTSSSTADREFEIFRDREGIADRARDILGLVHYDNNPNYGITALGAIAFAPADLEGASRATFARPTIADMVSTTRFKGVFGSPGKKADRWGRAFDLSLIDAQRPYRGGREIVVPARVPHKVHFAFLGYLRIPRGDMSNDPRRHKKFEEICMRGRSREHFVSILVK</sequence>
<protein>
    <submittedName>
        <fullName evidence="1">Uncharacterized protein</fullName>
    </submittedName>
</protein>
<dbReference type="RefSeq" id="WP_210332382.1">
    <property type="nucleotide sequence ID" value="NZ_BAAAVL010000010.1"/>
</dbReference>
<keyword evidence="2" id="KW-1185">Reference proteome</keyword>
<dbReference type="EMBL" id="JADBEC010000002">
    <property type="protein sequence ID" value="MBE1508533.1"/>
    <property type="molecule type" value="Genomic_DNA"/>
</dbReference>
<evidence type="ECO:0000313" key="1">
    <source>
        <dbReference type="EMBL" id="MBE1508533.1"/>
    </source>
</evidence>
<organism evidence="1 2">
    <name type="scientific">Rhizobium viscosum</name>
    <name type="common">Arthrobacter viscosus</name>
    <dbReference type="NCBI Taxonomy" id="1673"/>
    <lineage>
        <taxon>Bacteria</taxon>
        <taxon>Pseudomonadati</taxon>
        <taxon>Pseudomonadota</taxon>
        <taxon>Alphaproteobacteria</taxon>
        <taxon>Hyphomicrobiales</taxon>
        <taxon>Rhizobiaceae</taxon>
        <taxon>Rhizobium/Agrobacterium group</taxon>
        <taxon>Rhizobium</taxon>
    </lineage>
</organism>
<name>A0ABR9IZB4_RHIVS</name>
<proteinExistence type="predicted"/>
<dbReference type="Proteomes" id="UP000620262">
    <property type="component" value="Unassembled WGS sequence"/>
</dbReference>
<evidence type="ECO:0000313" key="2">
    <source>
        <dbReference type="Proteomes" id="UP000620262"/>
    </source>
</evidence>
<comment type="caution">
    <text evidence="1">The sequence shown here is derived from an EMBL/GenBank/DDBJ whole genome shotgun (WGS) entry which is preliminary data.</text>
</comment>
<gene>
    <name evidence="1" type="ORF">H4W29_005778</name>
</gene>
<reference evidence="1 2" key="1">
    <citation type="submission" date="2020-10" db="EMBL/GenBank/DDBJ databases">
        <title>Sequencing the genomes of 1000 actinobacteria strains.</title>
        <authorList>
            <person name="Klenk H.-P."/>
        </authorList>
    </citation>
    <scope>NUCLEOTIDE SEQUENCE [LARGE SCALE GENOMIC DNA]</scope>
    <source>
        <strain evidence="1 2">DSM 7307</strain>
    </source>
</reference>